<dbReference type="Pfam" id="PF14436">
    <property type="entry name" value="EndoU_bacteria"/>
    <property type="match status" value="1"/>
</dbReference>
<evidence type="ECO:0000313" key="3">
    <source>
        <dbReference type="Proteomes" id="UP000542674"/>
    </source>
</evidence>
<dbReference type="RefSeq" id="WP_184674207.1">
    <property type="nucleotide sequence ID" value="NZ_BAABAI010000014.1"/>
</dbReference>
<proteinExistence type="predicted"/>
<dbReference type="GO" id="GO:0004519">
    <property type="term" value="F:endonuclease activity"/>
    <property type="evidence" value="ECO:0007669"/>
    <property type="project" value="InterPro"/>
</dbReference>
<accession>A0A7W7T9L9</accession>
<evidence type="ECO:0000259" key="1">
    <source>
        <dbReference type="Pfam" id="PF14436"/>
    </source>
</evidence>
<name>A0A7W7T9L9_9PSEU</name>
<keyword evidence="3" id="KW-1185">Reference proteome</keyword>
<feature type="domain" description="Bacterial EndoU nuclease" evidence="1">
    <location>
        <begin position="118"/>
        <end position="246"/>
    </location>
</feature>
<protein>
    <recommendedName>
        <fullName evidence="1">Bacterial EndoU nuclease domain-containing protein</fullName>
    </recommendedName>
</protein>
<reference evidence="2 3" key="1">
    <citation type="submission" date="2020-08" db="EMBL/GenBank/DDBJ databases">
        <title>Sequencing the genomes of 1000 actinobacteria strains.</title>
        <authorList>
            <person name="Klenk H.-P."/>
        </authorList>
    </citation>
    <scope>NUCLEOTIDE SEQUENCE [LARGE SCALE GENOMIC DNA]</scope>
    <source>
        <strain evidence="2 3">DSM 45084</strain>
    </source>
</reference>
<gene>
    <name evidence="2" type="ORF">F4559_005936</name>
</gene>
<dbReference type="Proteomes" id="UP000542674">
    <property type="component" value="Unassembled WGS sequence"/>
</dbReference>
<dbReference type="AlphaFoldDB" id="A0A7W7T9L9"/>
<sequence length="256" mass="27643">MALLRDVVDRCRRVIDLGRAVRALLVGVADSSGEVACTLAGVFAGSSRDDVWETVGLFRRSEDEAVALLATLSAAEDAVAATISGLIGFDRGGAPVYDVPTRPPAWTLPTHPLHPGLDEHLFVGHVRGGRLSGYHRHDPTTGTVLSAVLPEDRRGVYAADVDKPVTGGRFVSKARTSLFPATWTKVEIAHAVRTAFANRRPSVPRPGHEVTARWEGHYRGVLIRGYVMSGLDANTAGIDDVTTAWPVHDWREGDDR</sequence>
<comment type="caution">
    <text evidence="2">The sequence shown here is derived from an EMBL/GenBank/DDBJ whole genome shotgun (WGS) entry which is preliminary data.</text>
</comment>
<evidence type="ECO:0000313" key="2">
    <source>
        <dbReference type="EMBL" id="MBB4968577.1"/>
    </source>
</evidence>
<organism evidence="2 3">
    <name type="scientific">Saccharothrix violaceirubra</name>
    <dbReference type="NCBI Taxonomy" id="413306"/>
    <lineage>
        <taxon>Bacteria</taxon>
        <taxon>Bacillati</taxon>
        <taxon>Actinomycetota</taxon>
        <taxon>Actinomycetes</taxon>
        <taxon>Pseudonocardiales</taxon>
        <taxon>Pseudonocardiaceae</taxon>
        <taxon>Saccharothrix</taxon>
    </lineage>
</organism>
<dbReference type="EMBL" id="JACHJS010000001">
    <property type="protein sequence ID" value="MBB4968577.1"/>
    <property type="molecule type" value="Genomic_DNA"/>
</dbReference>
<dbReference type="InterPro" id="IPR029501">
    <property type="entry name" value="EndoU_bac"/>
</dbReference>